<evidence type="ECO:0000256" key="6">
    <source>
        <dbReference type="ARBA" id="ARBA00022490"/>
    </source>
</evidence>
<dbReference type="GO" id="GO:0006427">
    <property type="term" value="P:histidyl-tRNA aminoacylation"/>
    <property type="evidence" value="ECO:0007669"/>
    <property type="project" value="TreeGrafter"/>
</dbReference>
<dbReference type="GO" id="GO:0000105">
    <property type="term" value="P:L-histidine biosynthetic process"/>
    <property type="evidence" value="ECO:0007669"/>
    <property type="project" value="UniProtKB-UniRule"/>
</dbReference>
<keyword evidence="11" id="KW-0328">Glycosyltransferase</keyword>
<evidence type="ECO:0000256" key="8">
    <source>
        <dbReference type="HAMAP-Rule" id="MF_00125"/>
    </source>
</evidence>
<dbReference type="GO" id="GO:0004821">
    <property type="term" value="F:histidine-tRNA ligase activity"/>
    <property type="evidence" value="ECO:0007669"/>
    <property type="project" value="TreeGrafter"/>
</dbReference>
<organism evidence="11 12">
    <name type="scientific">Candidatus Tenderia electrophaga</name>
    <dbReference type="NCBI Taxonomy" id="1748243"/>
    <lineage>
        <taxon>Bacteria</taxon>
        <taxon>Pseudomonadati</taxon>
        <taxon>Pseudomonadota</taxon>
        <taxon>Gammaproteobacteria</taxon>
        <taxon>Candidatus Tenderiales</taxon>
        <taxon>Candidatus Tenderiaceae</taxon>
        <taxon>Candidatus Tenderia</taxon>
    </lineage>
</organism>
<dbReference type="NCBIfam" id="TIGR00443">
    <property type="entry name" value="hisZ_biosyn_reg"/>
    <property type="match status" value="1"/>
</dbReference>
<dbReference type="GO" id="GO:0016757">
    <property type="term" value="F:glycosyltransferase activity"/>
    <property type="evidence" value="ECO:0007669"/>
    <property type="project" value="UniProtKB-KW"/>
</dbReference>
<comment type="pathway">
    <text evidence="2 8">Amino-acid biosynthesis; L-histidine biosynthesis; L-histidine from 5-phospho-alpha-D-ribose 1-diphosphate: step 1/9.</text>
</comment>
<dbReference type="InterPro" id="IPR045864">
    <property type="entry name" value="aa-tRNA-synth_II/BPL/LPL"/>
</dbReference>
<dbReference type="PANTHER" id="PTHR43707">
    <property type="entry name" value="HISTIDYL-TRNA SYNTHETASE"/>
    <property type="match status" value="1"/>
</dbReference>
<dbReference type="CDD" id="cd00773">
    <property type="entry name" value="HisRS-like_core"/>
    <property type="match status" value="1"/>
</dbReference>
<evidence type="ECO:0000259" key="10">
    <source>
        <dbReference type="Pfam" id="PF13393"/>
    </source>
</evidence>
<dbReference type="AlphaFoldDB" id="A0A0S2THV4"/>
<evidence type="ECO:0000313" key="11">
    <source>
        <dbReference type="EMBL" id="ALP54761.1"/>
    </source>
</evidence>
<feature type="binding site" evidence="9">
    <location>
        <position position="131"/>
    </location>
    <ligand>
        <name>L-histidine</name>
        <dbReference type="ChEBI" id="CHEBI:57595"/>
    </ligand>
</feature>
<dbReference type="NCBIfam" id="NF009086">
    <property type="entry name" value="PRK12421.1"/>
    <property type="match status" value="1"/>
</dbReference>
<comment type="function">
    <text evidence="7 8">Required for the first step of histidine biosynthesis. May allow the feedback regulation of ATP phosphoribosyltransferase activity by histidine.</text>
</comment>
<dbReference type="PANTHER" id="PTHR43707:SF1">
    <property type="entry name" value="HISTIDINE--TRNA LIGASE, MITOCHONDRIAL-RELATED"/>
    <property type="match status" value="1"/>
</dbReference>
<gene>
    <name evidence="8 11" type="primary">hisZ</name>
    <name evidence="11" type="ORF">Tel_06690</name>
</gene>
<sequence length="394" mass="43111">MTPKNDRWLLPEGIVELLPAQAQQLEQLRRRLLDTFNGWGYELVMPPLIEYLESLQVGTGNDLDLQTFKLTDQLTGRLMGVRADMTPQVARIDAHVLKRDLPTRLCYIGPVLHTRPSGFARARAPLQVGAELYGHAGIESDVEILRLMVETLKQAGVDNIHIDLGHVGIYRELVKEAGLSAEQEVTLFEALQRKAKPEIDACLAQWSVKQPLRRQLAGLVDLNGDRSVLERAREVFGNAGAGVQAALENLTRIAETAARHIGDLPLYFDLAELRGYRYQTGVVFAAFVPGHGQEIARGGRYDDIGKAFGRARPATGFSSDLKTLVALSQNHPPTPAGIFAPAVEDAALDAKIAQLRAQGERVVAMLPGQTGEAADFGCDRRLAQGDTGWDVMSV</sequence>
<dbReference type="KEGG" id="tee:Tel_06690"/>
<dbReference type="Proteomes" id="UP000055136">
    <property type="component" value="Chromosome"/>
</dbReference>
<feature type="binding site" evidence="9">
    <location>
        <begin position="84"/>
        <end position="86"/>
    </location>
    <ligand>
        <name>L-histidine</name>
        <dbReference type="ChEBI" id="CHEBI:57595"/>
    </ligand>
</feature>
<dbReference type="NCBIfam" id="NF008935">
    <property type="entry name" value="PRK12292.1-1"/>
    <property type="match status" value="1"/>
</dbReference>
<dbReference type="InterPro" id="IPR041715">
    <property type="entry name" value="HisRS-like_core"/>
</dbReference>
<reference evidence="11" key="1">
    <citation type="submission" date="2015-10" db="EMBL/GenBank/DDBJ databases">
        <title>Description of Candidatus Tenderia electrophaga gen. nov, sp. nov., an Uncultivated Electroautotroph from a Biocathode Enrichment.</title>
        <authorList>
            <person name="Eddie B.J."/>
            <person name="Malanoski A.P."/>
            <person name="Wang Z."/>
            <person name="Hall R.J."/>
            <person name="Oh S.D."/>
            <person name="Heiner C."/>
            <person name="Lin B."/>
            <person name="Strycharz-Glaven S.M."/>
        </authorList>
    </citation>
    <scope>NUCLEOTIDE SEQUENCE [LARGE SCALE GENOMIC DNA]</scope>
    <source>
        <strain evidence="11">NRL1</strain>
    </source>
</reference>
<feature type="binding site" evidence="9">
    <location>
        <position position="274"/>
    </location>
    <ligand>
        <name>L-histidine</name>
        <dbReference type="ChEBI" id="CHEBI:57595"/>
    </ligand>
</feature>
<evidence type="ECO:0000256" key="9">
    <source>
        <dbReference type="PIRSR" id="PIRSR001549-1"/>
    </source>
</evidence>
<evidence type="ECO:0000256" key="5">
    <source>
        <dbReference type="ARBA" id="ARBA00020397"/>
    </source>
</evidence>
<comment type="subunit">
    <text evidence="4 8">Heteromultimer composed of HisG and HisZ subunits.</text>
</comment>
<dbReference type="UniPathway" id="UPA00031">
    <property type="reaction ID" value="UER00006"/>
</dbReference>
<comment type="similarity">
    <text evidence="3 8">Belongs to the class-II aminoacyl-tRNA synthetase family. HisZ subfamily.</text>
</comment>
<evidence type="ECO:0000256" key="7">
    <source>
        <dbReference type="ARBA" id="ARBA00025246"/>
    </source>
</evidence>
<dbReference type="GO" id="GO:0005737">
    <property type="term" value="C:cytoplasm"/>
    <property type="evidence" value="ECO:0007669"/>
    <property type="project" value="UniProtKB-SubCell"/>
</dbReference>
<evidence type="ECO:0000256" key="3">
    <source>
        <dbReference type="ARBA" id="ARBA00005539"/>
    </source>
</evidence>
<accession>A0A0S2THV4</accession>
<keyword evidence="8" id="KW-0028">Amino-acid biosynthesis</keyword>
<dbReference type="PIRSF" id="PIRSF001549">
    <property type="entry name" value="His-tRNA_synth"/>
    <property type="match status" value="1"/>
</dbReference>
<protein>
    <recommendedName>
        <fullName evidence="5 8">ATP phosphoribosyltransferase regulatory subunit</fullName>
    </recommendedName>
</protein>
<comment type="miscellaneous">
    <text evidence="8">This function is generally fulfilled by the C-terminal part of HisG, which is missing in some bacteria such as this one.</text>
</comment>
<keyword evidence="6 8" id="KW-0963">Cytoplasm</keyword>
<proteinExistence type="inferred from homology"/>
<dbReference type="HAMAP" id="MF_00125">
    <property type="entry name" value="HisZ"/>
    <property type="match status" value="1"/>
</dbReference>
<name>A0A0S2THV4_9GAMM</name>
<feature type="domain" description="Class II Histidinyl-tRNA synthetase (HisRS)-like catalytic core" evidence="10">
    <location>
        <begin position="13"/>
        <end position="324"/>
    </location>
</feature>
<dbReference type="Pfam" id="PF13393">
    <property type="entry name" value="tRNA-synt_His"/>
    <property type="match status" value="1"/>
</dbReference>
<dbReference type="Gene3D" id="3.30.930.10">
    <property type="entry name" value="Bira Bifunctional Protein, Domain 2"/>
    <property type="match status" value="1"/>
</dbReference>
<dbReference type="InterPro" id="IPR004516">
    <property type="entry name" value="HisRS/HisZ"/>
</dbReference>
<evidence type="ECO:0000313" key="12">
    <source>
        <dbReference type="Proteomes" id="UP000055136"/>
    </source>
</evidence>
<dbReference type="EMBL" id="CP013099">
    <property type="protein sequence ID" value="ALP54761.1"/>
    <property type="molecule type" value="Genomic_DNA"/>
</dbReference>
<dbReference type="STRING" id="1748243.Tel_06690"/>
<evidence type="ECO:0000256" key="2">
    <source>
        <dbReference type="ARBA" id="ARBA00004667"/>
    </source>
</evidence>
<comment type="subcellular location">
    <subcellularLocation>
        <location evidence="1 8">Cytoplasm</location>
    </subcellularLocation>
</comment>
<evidence type="ECO:0000256" key="4">
    <source>
        <dbReference type="ARBA" id="ARBA00011496"/>
    </source>
</evidence>
<dbReference type="SUPFAM" id="SSF55681">
    <property type="entry name" value="Class II aaRS and biotin synthetases"/>
    <property type="match status" value="1"/>
</dbReference>
<feature type="binding site" evidence="9">
    <location>
        <position position="127"/>
    </location>
    <ligand>
        <name>L-histidine</name>
        <dbReference type="ChEBI" id="CHEBI:57595"/>
    </ligand>
</feature>
<keyword evidence="11" id="KW-0808">Transferase</keyword>
<evidence type="ECO:0000256" key="1">
    <source>
        <dbReference type="ARBA" id="ARBA00004496"/>
    </source>
</evidence>
<keyword evidence="12" id="KW-1185">Reference proteome</keyword>
<keyword evidence="8" id="KW-0368">Histidine biosynthesis</keyword>
<dbReference type="InterPro" id="IPR004517">
    <property type="entry name" value="HisZ"/>
</dbReference>